<proteinExistence type="predicted"/>
<dbReference type="AlphaFoldDB" id="A0AAD4F3C2"/>
<feature type="compositionally biased region" description="Acidic residues" evidence="1">
    <location>
        <begin position="241"/>
        <end position="264"/>
    </location>
</feature>
<gene>
    <name evidence="2" type="ORF">NEMBOFW57_002215</name>
</gene>
<evidence type="ECO:0000313" key="2">
    <source>
        <dbReference type="EMBL" id="KAG7292180.1"/>
    </source>
</evidence>
<feature type="region of interest" description="Disordered" evidence="1">
    <location>
        <begin position="241"/>
        <end position="267"/>
    </location>
</feature>
<protein>
    <submittedName>
        <fullName evidence="2">Uncharacterized protein</fullName>
    </submittedName>
</protein>
<evidence type="ECO:0000256" key="1">
    <source>
        <dbReference type="SAM" id="MobiDB-lite"/>
    </source>
</evidence>
<accession>A0AAD4F3C2</accession>
<keyword evidence="3" id="KW-1185">Reference proteome</keyword>
<reference evidence="2" key="1">
    <citation type="submission" date="2023-02" db="EMBL/GenBank/DDBJ databases">
        <authorList>
            <person name="Palmer J.M."/>
        </authorList>
    </citation>
    <scope>NUCLEOTIDE SEQUENCE</scope>
    <source>
        <strain evidence="2">FW57</strain>
    </source>
</reference>
<dbReference type="EMBL" id="JAHCVI010000001">
    <property type="protein sequence ID" value="KAG7292180.1"/>
    <property type="molecule type" value="Genomic_DNA"/>
</dbReference>
<sequence length="304" mass="32513">MALLNADITLLIAEQMDAASIRSLMLTCRANYALLKAYEQSIAKAQISRLIADPALRPLTRPILRSANPDGPLLQPLTYGAVQELEYRAATIDRLLVPGHPFFTPVLHISLHARLTRTQTARLVDRLRRACQLVDRMADCGAYFRHTDPPQRPVDSDPDADWDGLEDAPTHLARQAFLAGLCALDVACLELLVVCVGTAYLGGGGGVGALPAAVDDVAAQVLGVQEVYLQRGSVALEVFLPDEEEDEDDEEGQEGEEESADADDAAAAAAAAQAEAAFARTARLRAMLDRLLGGDGQDVGLGHP</sequence>
<comment type="caution">
    <text evidence="2">The sequence shown here is derived from an EMBL/GenBank/DDBJ whole genome shotgun (WGS) entry which is preliminary data.</text>
</comment>
<evidence type="ECO:0000313" key="3">
    <source>
        <dbReference type="Proteomes" id="UP001197093"/>
    </source>
</evidence>
<name>A0AAD4F3C2_9PEZI</name>
<dbReference type="Proteomes" id="UP001197093">
    <property type="component" value="Unassembled WGS sequence"/>
</dbReference>
<organism evidence="2 3">
    <name type="scientific">Staphylotrichum longicolle</name>
    <dbReference type="NCBI Taxonomy" id="669026"/>
    <lineage>
        <taxon>Eukaryota</taxon>
        <taxon>Fungi</taxon>
        <taxon>Dikarya</taxon>
        <taxon>Ascomycota</taxon>
        <taxon>Pezizomycotina</taxon>
        <taxon>Sordariomycetes</taxon>
        <taxon>Sordariomycetidae</taxon>
        <taxon>Sordariales</taxon>
        <taxon>Chaetomiaceae</taxon>
        <taxon>Staphylotrichum</taxon>
    </lineage>
</organism>